<dbReference type="Pfam" id="PF11104">
    <property type="entry name" value="PilM_2"/>
    <property type="match status" value="1"/>
</dbReference>
<dbReference type="InterPro" id="IPR050696">
    <property type="entry name" value="FtsA/MreB"/>
</dbReference>
<evidence type="ECO:0000313" key="4">
    <source>
        <dbReference type="Proteomes" id="UP000254133"/>
    </source>
</evidence>
<dbReference type="InterPro" id="IPR043129">
    <property type="entry name" value="ATPase_NBD"/>
</dbReference>
<dbReference type="CDD" id="cd24049">
    <property type="entry name" value="ASKHA_NBD_PilM"/>
    <property type="match status" value="1"/>
</dbReference>
<dbReference type="PANTHER" id="PTHR32432:SF3">
    <property type="entry name" value="ETHANOLAMINE UTILIZATION PROTEIN EUTJ"/>
    <property type="match status" value="1"/>
</dbReference>
<evidence type="ECO:0000313" key="1">
    <source>
        <dbReference type="EMBL" id="STY90056.1"/>
    </source>
</evidence>
<evidence type="ECO:0000313" key="3">
    <source>
        <dbReference type="EMBL" id="UZA52269.1"/>
    </source>
</evidence>
<dbReference type="NCBIfam" id="TIGR01175">
    <property type="entry name" value="pilM"/>
    <property type="match status" value="1"/>
</dbReference>
<dbReference type="KEGG" id="mboi:DQF64_03380"/>
<evidence type="ECO:0000313" key="5">
    <source>
        <dbReference type="Proteomes" id="UP001163283"/>
    </source>
</evidence>
<dbReference type="Gene3D" id="3.30.1490.300">
    <property type="match status" value="1"/>
</dbReference>
<dbReference type="InterPro" id="IPR005883">
    <property type="entry name" value="PilM"/>
</dbReference>
<dbReference type="Proteomes" id="UP000254133">
    <property type="component" value="Unassembled WGS sequence"/>
</dbReference>
<organism evidence="1 4">
    <name type="scientific">Moraxella bovis</name>
    <dbReference type="NCBI Taxonomy" id="476"/>
    <lineage>
        <taxon>Bacteria</taxon>
        <taxon>Pseudomonadati</taxon>
        <taxon>Pseudomonadota</taxon>
        <taxon>Gammaproteobacteria</taxon>
        <taxon>Moraxellales</taxon>
        <taxon>Moraxellaceae</taxon>
        <taxon>Moraxella</taxon>
    </lineage>
</organism>
<name>A0A2Z4R507_MORBO</name>
<sequence length="352" mass="38370">MGLSFSSKGRHLLGLDVSTTSVKLVELTKQQGRLHLKSYGVEPLEPGWVVDKNIVNGEEVGEAIARLVRRSGAGAKDAATAVSGSAVITKIIDMETNMSDSDREAQIKLDAEQYIPYPLAEVNMDFEVLGPSTTNPNLVRVLLAASRSENVDQRVETLLMGGLTAKVMDIESHAIERAFSLMVDNLPNDPQVVALIDLGHKQSTLYIAKDGEFIYNREQGFGGAQLTEEIQSRYSIPYHDATIGKHEHTLPADYHESVLTPFMENIVQQISRSLQFYFSSSEYNNVDHIILCGGTSALPGLAQMVQQRVGGMVSVANPFEGMSIDSRIDTVTLQKDAPSLMAACGLALRGFD</sequence>
<reference evidence="2 5" key="2">
    <citation type="journal article" date="2022" name="BMC Microbiol.">
        <title>Whole genome sequencing of Moraxella bovis strains from North America reveals two genotypes with different genetic determinants.</title>
        <authorList>
            <person name="Wynn E.L."/>
            <person name="Hille M.M."/>
            <person name="Loy J.D."/>
            <person name="Schuller G."/>
            <person name="Kuhn K.L."/>
            <person name="Dickey A.M."/>
            <person name="Bono J.L."/>
            <person name="Clawson M.L."/>
        </authorList>
    </citation>
    <scope>NUCLEOTIDE SEQUENCE [LARGE SCALE GENOMIC DNA]</scope>
    <source>
        <strain evidence="2">SAM102599</strain>
        <strain evidence="3 5">SAM57978</strain>
    </source>
</reference>
<keyword evidence="6" id="KW-1185">Reference proteome</keyword>
<evidence type="ECO:0000313" key="2">
    <source>
        <dbReference type="EMBL" id="UZA03798.1"/>
    </source>
</evidence>
<protein>
    <submittedName>
        <fullName evidence="1">Ethanolamine utilization protein EutJ</fullName>
    </submittedName>
    <submittedName>
        <fullName evidence="2">Pilus assembly protein PilM</fullName>
    </submittedName>
</protein>
<dbReference type="EMBL" id="CP087830">
    <property type="protein sequence ID" value="UZA03798.1"/>
    <property type="molecule type" value="Genomic_DNA"/>
</dbReference>
<dbReference type="PIRSF" id="PIRSF019169">
    <property type="entry name" value="PilM"/>
    <property type="match status" value="1"/>
</dbReference>
<gene>
    <name evidence="2" type="ORF">LP092_03340</name>
    <name evidence="3" type="ORF">LP129_03735</name>
    <name evidence="1" type="ORF">NCTC9426_00060</name>
</gene>
<accession>A0A2Z4R507</accession>
<dbReference type="Proteomes" id="UP001163632">
    <property type="component" value="Chromosome"/>
</dbReference>
<dbReference type="EMBL" id="CP087781">
    <property type="protein sequence ID" value="UZA52269.1"/>
    <property type="molecule type" value="Genomic_DNA"/>
</dbReference>
<dbReference type="Gene3D" id="3.30.420.40">
    <property type="match status" value="2"/>
</dbReference>
<dbReference type="GeneID" id="77189392"/>
<evidence type="ECO:0000313" key="6">
    <source>
        <dbReference type="Proteomes" id="UP001163632"/>
    </source>
</evidence>
<dbReference type="SUPFAM" id="SSF53067">
    <property type="entry name" value="Actin-like ATPase domain"/>
    <property type="match status" value="2"/>
</dbReference>
<dbReference type="RefSeq" id="WP_112741888.1">
    <property type="nucleotide sequence ID" value="NZ_CP030241.1"/>
</dbReference>
<proteinExistence type="predicted"/>
<dbReference type="PANTHER" id="PTHR32432">
    <property type="entry name" value="CELL DIVISION PROTEIN FTSA-RELATED"/>
    <property type="match status" value="1"/>
</dbReference>
<dbReference type="EMBL" id="UGPZ01000002">
    <property type="protein sequence ID" value="STY90056.1"/>
    <property type="molecule type" value="Genomic_DNA"/>
</dbReference>
<dbReference type="STRING" id="476.B0182_01305"/>
<dbReference type="AlphaFoldDB" id="A0A2Z4R507"/>
<dbReference type="Proteomes" id="UP001163283">
    <property type="component" value="Chromosome"/>
</dbReference>
<reference evidence="1 4" key="1">
    <citation type="submission" date="2018-06" db="EMBL/GenBank/DDBJ databases">
        <authorList>
            <consortium name="Pathogen Informatics"/>
            <person name="Doyle S."/>
        </authorList>
    </citation>
    <scope>NUCLEOTIDE SEQUENCE [LARGE SCALE GENOMIC DNA]</scope>
    <source>
        <strain evidence="1 4">NCTC9426</strain>
    </source>
</reference>